<name>A0A2P5C8X2_PARAD</name>
<accession>A0A2P5C8X2</accession>
<dbReference type="GO" id="GO:0003677">
    <property type="term" value="F:DNA binding"/>
    <property type="evidence" value="ECO:0007669"/>
    <property type="project" value="InterPro"/>
</dbReference>
<dbReference type="Pfam" id="PF00623">
    <property type="entry name" value="RNA_pol_Rpb1_2"/>
    <property type="match status" value="1"/>
</dbReference>
<dbReference type="InterPro" id="IPR044893">
    <property type="entry name" value="RNA_pol_Rpb1_clamp_domain"/>
</dbReference>
<proteinExistence type="predicted"/>
<keyword evidence="3" id="KW-0808">Transferase</keyword>
<comment type="catalytic activity">
    <reaction evidence="8">
        <text>RNA(n) + a ribonucleoside 5'-triphosphate = RNA(n+1) + diphosphate</text>
        <dbReference type="Rhea" id="RHEA:21248"/>
        <dbReference type="Rhea" id="RHEA-COMP:14527"/>
        <dbReference type="Rhea" id="RHEA-COMP:17342"/>
        <dbReference type="ChEBI" id="CHEBI:33019"/>
        <dbReference type="ChEBI" id="CHEBI:61557"/>
        <dbReference type="ChEBI" id="CHEBI:140395"/>
        <dbReference type="EC" id="2.7.7.6"/>
    </reaction>
</comment>
<dbReference type="InterPro" id="IPR038120">
    <property type="entry name" value="Rpb1_funnel_sf"/>
</dbReference>
<dbReference type="SUPFAM" id="SSF64484">
    <property type="entry name" value="beta and beta-prime subunits of DNA dependent RNA-polymerase"/>
    <property type="match status" value="1"/>
</dbReference>
<dbReference type="GO" id="GO:0000428">
    <property type="term" value="C:DNA-directed RNA polymerase complex"/>
    <property type="evidence" value="ECO:0007669"/>
    <property type="project" value="UniProtKB-KW"/>
</dbReference>
<comment type="caution">
    <text evidence="10">The sequence shown here is derived from an EMBL/GenBank/DDBJ whole genome shotgun (WGS) entry which is preliminary data.</text>
</comment>
<dbReference type="Gene3D" id="3.10.450.40">
    <property type="match status" value="1"/>
</dbReference>
<evidence type="ECO:0000256" key="5">
    <source>
        <dbReference type="ARBA" id="ARBA00022723"/>
    </source>
</evidence>
<dbReference type="Proteomes" id="UP000237105">
    <property type="component" value="Unassembled WGS sequence"/>
</dbReference>
<dbReference type="GO" id="GO:0003899">
    <property type="term" value="F:DNA-directed RNA polymerase activity"/>
    <property type="evidence" value="ECO:0007669"/>
    <property type="project" value="UniProtKB-EC"/>
</dbReference>
<evidence type="ECO:0000256" key="3">
    <source>
        <dbReference type="ARBA" id="ARBA00022679"/>
    </source>
</evidence>
<evidence type="ECO:0000256" key="7">
    <source>
        <dbReference type="ARBA" id="ARBA00023163"/>
    </source>
</evidence>
<dbReference type="EC" id="2.7.7.6" evidence="1"/>
<dbReference type="OrthoDB" id="409625at2759"/>
<dbReference type="Pfam" id="PF05000">
    <property type="entry name" value="RNA_pol_Rpb1_4"/>
    <property type="match status" value="1"/>
</dbReference>
<dbReference type="SMART" id="SM00663">
    <property type="entry name" value="RPOLA_N"/>
    <property type="match status" value="1"/>
</dbReference>
<keyword evidence="5" id="KW-0479">Metal-binding</keyword>
<evidence type="ECO:0000256" key="2">
    <source>
        <dbReference type="ARBA" id="ARBA00022478"/>
    </source>
</evidence>
<dbReference type="Gene3D" id="1.10.132.30">
    <property type="match status" value="1"/>
</dbReference>
<gene>
    <name evidence="10" type="ORF">PanWU01x14_174080</name>
</gene>
<dbReference type="InterPro" id="IPR006592">
    <property type="entry name" value="RNA_pol_N"/>
</dbReference>
<dbReference type="PANTHER" id="PTHR19376:SF36">
    <property type="entry name" value="DNA-DIRECTED RNA POLYMERASE IV SUBUNIT 1"/>
    <property type="match status" value="1"/>
</dbReference>
<protein>
    <recommendedName>
        <fullName evidence="1">DNA-directed RNA polymerase</fullName>
        <ecNumber evidence="1">2.7.7.6</ecNumber>
    </recommendedName>
</protein>
<dbReference type="Pfam" id="PF11523">
    <property type="entry name" value="DUF3223"/>
    <property type="match status" value="1"/>
</dbReference>
<keyword evidence="7" id="KW-0804">Transcription</keyword>
<evidence type="ECO:0000313" key="10">
    <source>
        <dbReference type="EMBL" id="PON57502.1"/>
    </source>
</evidence>
<dbReference type="Pfam" id="PF04983">
    <property type="entry name" value="RNA_pol_Rpb1_3"/>
    <property type="match status" value="1"/>
</dbReference>
<keyword evidence="11" id="KW-1185">Reference proteome</keyword>
<keyword evidence="6" id="KW-0862">Zinc</keyword>
<dbReference type="InterPro" id="IPR045867">
    <property type="entry name" value="DNA-dir_RpoC_beta_prime"/>
</dbReference>
<dbReference type="GO" id="GO:0006351">
    <property type="term" value="P:DNA-templated transcription"/>
    <property type="evidence" value="ECO:0007669"/>
    <property type="project" value="InterPro"/>
</dbReference>
<dbReference type="Gene3D" id="3.30.1490.180">
    <property type="entry name" value="RNA polymerase ii"/>
    <property type="match status" value="1"/>
</dbReference>
<keyword evidence="2" id="KW-0240">DNA-directed RNA polymerase</keyword>
<sequence>MRSPSLMDKELLEDQEVPYGLLTGVSFKILTHEETEKISEKSIETINEVTDSRLGLPNPSLECFTCGAKDPKSFEGVSYQEKKCCEGHYGHIKLPFTVLHPYFLSEVAEILNKICPVCKTIKQDLRVKVPDSVIRNHQPRGCRYCLGNSIERYPTMKFKVSSTDLFRRSSILVEVNENTVKSQKRRPRGLPDDYWNFMPTDVLPEESFKKSNRRVLSHAQVHYLLKDVDPNFIKKFVPRLDILFLNSFPVTPNRHRIAEVTHAFSNGQRLTFDERTRIYRKLIDFRGAANELGARILDCLKISKLNSEKSSSKDLVLAQQKIKDSPSKTSGLRWVKDVVLGKRSDHCFRMVVVGDPNIKLNEIGIPRNVAEQMLISECLNRWNLEKSDACCNLRLIEKGEIHVRRKGRLVRVRPTDELRVGDTIYRPLSDGDIVLINRPPSIHQHSLIALSVKVLPTTSVVALNPLCCSPFRGDFDGDCLHGYVPQSVVTRVELRELVALDKQLINGQSGKNLLSLNQDSLVAAYLVLEDGVLLNNFQMQQLEMFFLNQQSLPAIIKAPLLDSPVWTGKQLFSMILPPGFDYVSASNGVYISNGELIASQGSSWLRDTNDNLFQYLVKYSPSKVLDILSAAQEVLCEWLSMRGLSVSLLDLNLTSDSYLRRNLMHEIFSGLQEAEQTCVFKQLLSSFQKSAESDEENPSNMSIQVEHLCYEKQKSAALSQASVDAFKQVFRDIQSLAFKYAGKDNSLLAMFKSGSKGNLLKLVQHSMCLGVQNSLVPLSFRIPHILSCAAWNNHKAYDLSQNDDDAPKYSGSYIPYAVVENSFLSGLNPLECFVHSITSRDTSFSDNAELPGTLTRKLMFFMRDLHIAYDGTVRNACGNQLVQFSYNTHGSNAFPKNATEGSYGEDLTVCHGIGGQPVGSLSACAISEAAYSALDQPISLLETSPLLNLKNALECGSRKSKARQTMSLYLSERLRRQRHGFEYGALEVKNHLEGLTLSNVVSTVMIIFTPQTGSQRHFSPWVCHFHMSKEILRRRKLKVQSVINSLQQRCNTTRTGSKINVPNFQIKSKDCSAADTHNREKDTYCIAVSIAQSSVELDKVQDLVIPFLLETVIKGFQEIKKVDILWSNRPLELKGSCGSSGELYLKVFMSGESGKRRVWSALMNHCLQIMELIDWSRSHPDNTNELCAAYGIDTGWKYFLNNLESAVSDVGKTILPEHLLLVANSLSVTGNFVGLTPKGLAQQKECASVASPFTQACFSTPAACIIKAAKAEVTDGLQGSLDALAWGKVPPFGTGGQFDLIYSGKGQEIDKAVDAYDFLGTHISSDKENVIETPNSRNCTSVKFGAQLLYKFDNSASKGLKKLGIPKAFIRKFFTLGDIEKLSKILYQILHKYHINERLDDEDKSTLMMALYFHPKRDAKIGSGAQDIKVGYHSKHQNSRCFMLVRKDGTVEDFSYRKCLLGALEIVAPSSVESFKAKFLQNCSDQVKLTDML</sequence>
<dbReference type="PANTHER" id="PTHR19376">
    <property type="entry name" value="DNA-DIRECTED RNA POLYMERASE"/>
    <property type="match status" value="1"/>
</dbReference>
<evidence type="ECO:0000256" key="8">
    <source>
        <dbReference type="ARBA" id="ARBA00048552"/>
    </source>
</evidence>
<evidence type="ECO:0000256" key="4">
    <source>
        <dbReference type="ARBA" id="ARBA00022695"/>
    </source>
</evidence>
<evidence type="ECO:0000256" key="6">
    <source>
        <dbReference type="ARBA" id="ARBA00022833"/>
    </source>
</evidence>
<dbReference type="InterPro" id="IPR040403">
    <property type="entry name" value="NRPD1_N"/>
</dbReference>
<dbReference type="InterPro" id="IPR042102">
    <property type="entry name" value="RNA_pol_Rpb1_3_sf"/>
</dbReference>
<keyword evidence="4" id="KW-0548">Nucleotidyltransferase</keyword>
<dbReference type="EMBL" id="JXTB01000159">
    <property type="protein sequence ID" value="PON57502.1"/>
    <property type="molecule type" value="Genomic_DNA"/>
</dbReference>
<dbReference type="STRING" id="3476.A0A2P5C8X2"/>
<evidence type="ECO:0000313" key="11">
    <source>
        <dbReference type="Proteomes" id="UP000237105"/>
    </source>
</evidence>
<dbReference type="Gene3D" id="2.40.40.20">
    <property type="match status" value="1"/>
</dbReference>
<dbReference type="InterPro" id="IPR000722">
    <property type="entry name" value="RNA_pol_asu"/>
</dbReference>
<dbReference type="Gene3D" id="4.10.860.120">
    <property type="entry name" value="RNA polymerase II, clamp domain"/>
    <property type="match status" value="1"/>
</dbReference>
<evidence type="ECO:0000256" key="1">
    <source>
        <dbReference type="ARBA" id="ARBA00012418"/>
    </source>
</evidence>
<organism evidence="10 11">
    <name type="scientific">Parasponia andersonii</name>
    <name type="common">Sponia andersonii</name>
    <dbReference type="NCBI Taxonomy" id="3476"/>
    <lineage>
        <taxon>Eukaryota</taxon>
        <taxon>Viridiplantae</taxon>
        <taxon>Streptophyta</taxon>
        <taxon>Embryophyta</taxon>
        <taxon>Tracheophyta</taxon>
        <taxon>Spermatophyta</taxon>
        <taxon>Magnoliopsida</taxon>
        <taxon>eudicotyledons</taxon>
        <taxon>Gunneridae</taxon>
        <taxon>Pentapetalae</taxon>
        <taxon>rosids</taxon>
        <taxon>fabids</taxon>
        <taxon>Rosales</taxon>
        <taxon>Cannabaceae</taxon>
        <taxon>Parasponia</taxon>
    </lineage>
</organism>
<dbReference type="InterPro" id="IPR007083">
    <property type="entry name" value="RNA_pol_Rpb1_4"/>
</dbReference>
<dbReference type="InterPro" id="IPR007066">
    <property type="entry name" value="RNA_pol_Rpb1_3"/>
</dbReference>
<feature type="domain" description="RNA polymerase N-terminal" evidence="9">
    <location>
        <begin position="241"/>
        <end position="528"/>
    </location>
</feature>
<evidence type="ECO:0000259" key="9">
    <source>
        <dbReference type="SMART" id="SM00663"/>
    </source>
</evidence>
<reference evidence="11" key="1">
    <citation type="submission" date="2016-06" db="EMBL/GenBank/DDBJ databases">
        <title>Parallel loss of symbiosis genes in relatives of nitrogen-fixing non-legume Parasponia.</title>
        <authorList>
            <person name="Van Velzen R."/>
            <person name="Holmer R."/>
            <person name="Bu F."/>
            <person name="Rutten L."/>
            <person name="Van Zeijl A."/>
            <person name="Liu W."/>
            <person name="Santuari L."/>
            <person name="Cao Q."/>
            <person name="Sharma T."/>
            <person name="Shen D."/>
            <person name="Roswanjaya Y."/>
            <person name="Wardhani T."/>
            <person name="Kalhor M.S."/>
            <person name="Jansen J."/>
            <person name="Van den Hoogen J."/>
            <person name="Gungor B."/>
            <person name="Hartog M."/>
            <person name="Hontelez J."/>
            <person name="Verver J."/>
            <person name="Yang W.-C."/>
            <person name="Schijlen E."/>
            <person name="Repin R."/>
            <person name="Schilthuizen M."/>
            <person name="Schranz E."/>
            <person name="Heidstra R."/>
            <person name="Miyata K."/>
            <person name="Fedorova E."/>
            <person name="Kohlen W."/>
            <person name="Bisseling T."/>
            <person name="Smit S."/>
            <person name="Geurts R."/>
        </authorList>
    </citation>
    <scope>NUCLEOTIDE SEQUENCE [LARGE SCALE GENOMIC DNA]</scope>
    <source>
        <strain evidence="11">cv. WU1-14</strain>
    </source>
</reference>
<dbReference type="GO" id="GO:0046872">
    <property type="term" value="F:metal ion binding"/>
    <property type="evidence" value="ECO:0007669"/>
    <property type="project" value="UniProtKB-KW"/>
</dbReference>
<dbReference type="CDD" id="cd10506">
    <property type="entry name" value="RNAP_IV_RPD1_N"/>
    <property type="match status" value="1"/>
</dbReference>
<dbReference type="Gene3D" id="1.10.274.100">
    <property type="entry name" value="RNA polymerase Rpb1, domain 3"/>
    <property type="match status" value="1"/>
</dbReference>